<evidence type="ECO:0000313" key="2">
    <source>
        <dbReference type="Proteomes" id="UP001525021"/>
    </source>
</evidence>
<protein>
    <submittedName>
        <fullName evidence="1">Uncharacterized protein</fullName>
    </submittedName>
</protein>
<keyword evidence="2" id="KW-1185">Reference proteome</keyword>
<organism evidence="1 2">
    <name type="scientific">Lysinibacillus pinottii</name>
    <dbReference type="NCBI Taxonomy" id="2973932"/>
    <lineage>
        <taxon>Bacteria</taxon>
        <taxon>Bacillati</taxon>
        <taxon>Bacillota</taxon>
        <taxon>Bacilli</taxon>
        <taxon>Bacillales</taxon>
        <taxon>Bacillaceae</taxon>
        <taxon>Lysinibacillus</taxon>
    </lineage>
</organism>
<comment type="caution">
    <text evidence="1">The sequence shown here is derived from an EMBL/GenBank/DDBJ whole genome shotgun (WGS) entry which is preliminary data.</text>
</comment>
<accession>A0ABT2DM30</accession>
<evidence type="ECO:0000313" key="1">
    <source>
        <dbReference type="EMBL" id="MCS1395963.1"/>
    </source>
</evidence>
<dbReference type="RefSeq" id="WP_012294761.1">
    <property type="nucleotide sequence ID" value="NZ_JANTOO010000010.1"/>
</dbReference>
<dbReference type="EMBL" id="JANTOO010000010">
    <property type="protein sequence ID" value="MCS1395963.1"/>
    <property type="molecule type" value="Genomic_DNA"/>
</dbReference>
<name>A0ABT2DM30_9BACI</name>
<gene>
    <name evidence="1" type="ORF">NXZ79_07910</name>
</gene>
<dbReference type="Proteomes" id="UP001525021">
    <property type="component" value="Unassembled WGS sequence"/>
</dbReference>
<proteinExistence type="predicted"/>
<reference evidence="1 2" key="1">
    <citation type="submission" date="2022-08" db="EMBL/GenBank/DDBJ databases">
        <title>Lysinibacillus sequencing.</title>
        <authorList>
            <person name="Dunlap C."/>
        </authorList>
    </citation>
    <scope>NUCLEOTIDE SEQUENCE [LARGE SCALE GENOMIC DNA]</scope>
    <source>
        <strain evidence="1 2">PB211</strain>
    </source>
</reference>
<sequence length="50" mass="5401">MGTKKLVGKAREINSFATGQLPAENNQLYDNVRPTGSFIASASPLILSFF</sequence>